<comment type="similarity">
    <text evidence="2">Belongs to the PNP/MTAP phosphorylase family.</text>
</comment>
<evidence type="ECO:0000313" key="9">
    <source>
        <dbReference type="Proteomes" id="UP000194137"/>
    </source>
</evidence>
<evidence type="ECO:0000256" key="6">
    <source>
        <dbReference type="ARBA" id="ARBA00031036"/>
    </source>
</evidence>
<dbReference type="STRING" id="1235591.CAK95_06745"/>
<feature type="domain" description="Nucleoside phosphorylase" evidence="7">
    <location>
        <begin position="36"/>
        <end position="276"/>
    </location>
</feature>
<gene>
    <name evidence="8" type="ORF">CAK95_06745</name>
</gene>
<dbReference type="PANTHER" id="PTHR11904:SF9">
    <property type="entry name" value="PURINE NUCLEOSIDE PHOSPHORYLASE-RELATED"/>
    <property type="match status" value="1"/>
</dbReference>
<dbReference type="InterPro" id="IPR011268">
    <property type="entry name" value="Purine_phosphorylase"/>
</dbReference>
<evidence type="ECO:0000259" key="7">
    <source>
        <dbReference type="Pfam" id="PF01048"/>
    </source>
</evidence>
<name>A0A1W6ZNG0_9HYPH</name>
<dbReference type="Pfam" id="PF01048">
    <property type="entry name" value="PNP_UDP_1"/>
    <property type="match status" value="1"/>
</dbReference>
<evidence type="ECO:0000256" key="5">
    <source>
        <dbReference type="ARBA" id="ARBA00022679"/>
    </source>
</evidence>
<dbReference type="Gene3D" id="3.40.50.1580">
    <property type="entry name" value="Nucleoside phosphorylase domain"/>
    <property type="match status" value="1"/>
</dbReference>
<keyword evidence="5" id="KW-0808">Transferase</keyword>
<keyword evidence="4" id="KW-0328">Glycosyltransferase</keyword>
<keyword evidence="9" id="KW-1185">Reference proteome</keyword>
<comment type="pathway">
    <text evidence="1">Purine metabolism; purine nucleoside salvage.</text>
</comment>
<dbReference type="EC" id="2.4.2.1" evidence="3"/>
<evidence type="ECO:0000256" key="4">
    <source>
        <dbReference type="ARBA" id="ARBA00022676"/>
    </source>
</evidence>
<dbReference type="Proteomes" id="UP000194137">
    <property type="component" value="Chromosome"/>
</dbReference>
<dbReference type="KEGG" id="psin:CAK95_06745"/>
<evidence type="ECO:0000256" key="3">
    <source>
        <dbReference type="ARBA" id="ARBA00011886"/>
    </source>
</evidence>
<dbReference type="GO" id="GO:0005737">
    <property type="term" value="C:cytoplasm"/>
    <property type="evidence" value="ECO:0007669"/>
    <property type="project" value="TreeGrafter"/>
</dbReference>
<dbReference type="GO" id="GO:0004731">
    <property type="term" value="F:purine-nucleoside phosphorylase activity"/>
    <property type="evidence" value="ECO:0007669"/>
    <property type="project" value="UniProtKB-EC"/>
</dbReference>
<accession>A0A1W6ZNG0</accession>
<dbReference type="NCBIfam" id="TIGR01697">
    <property type="entry name" value="PNPH-PUNA-XAPA"/>
    <property type="match status" value="1"/>
</dbReference>
<dbReference type="SUPFAM" id="SSF53167">
    <property type="entry name" value="Purine and uridine phosphorylases"/>
    <property type="match status" value="1"/>
</dbReference>
<dbReference type="EMBL" id="CP021112">
    <property type="protein sequence ID" value="ARP98805.1"/>
    <property type="molecule type" value="Genomic_DNA"/>
</dbReference>
<evidence type="ECO:0000256" key="1">
    <source>
        <dbReference type="ARBA" id="ARBA00005058"/>
    </source>
</evidence>
<dbReference type="InterPro" id="IPR035994">
    <property type="entry name" value="Nucleoside_phosphorylase_sf"/>
</dbReference>
<dbReference type="CDD" id="cd09009">
    <property type="entry name" value="PNP-EcPNPII_like"/>
    <property type="match status" value="1"/>
</dbReference>
<dbReference type="InterPro" id="IPR000845">
    <property type="entry name" value="Nucleoside_phosphorylase_d"/>
</dbReference>
<dbReference type="PANTHER" id="PTHR11904">
    <property type="entry name" value="METHYLTHIOADENOSINE/PURINE NUCLEOSIDE PHOSPHORYLASE"/>
    <property type="match status" value="1"/>
</dbReference>
<evidence type="ECO:0000313" key="8">
    <source>
        <dbReference type="EMBL" id="ARP98805.1"/>
    </source>
</evidence>
<dbReference type="UniPathway" id="UPA00606"/>
<organism evidence="8 9">
    <name type="scientific">Pseudorhodoplanes sinuspersici</name>
    <dbReference type="NCBI Taxonomy" id="1235591"/>
    <lineage>
        <taxon>Bacteria</taxon>
        <taxon>Pseudomonadati</taxon>
        <taxon>Pseudomonadota</taxon>
        <taxon>Alphaproteobacteria</taxon>
        <taxon>Hyphomicrobiales</taxon>
        <taxon>Pseudorhodoplanes</taxon>
    </lineage>
</organism>
<sequence length="289" mass="30864">MDAPLRRIGRGLNVSSEAERCVEIIRDQIGDAAIDVGLVLGVGLFAIADHATQAISIPYSELPGFHAPEGMAYELLLGIIGTARVAVFRGRANYNETGDINAMRVPLETLARLGAKAVVLTGVAGAVRNEIQPGTLLTITDHVNLTGFNPLIGEADGGGFIDMAGTYDRHLRERYNLASSHLGRKTHEGEVMWIPGPSFETPAEARVAQKLGADLVSMTIVPEAILARRFGLRVLGVAVATNLAAGLRHEPMTRDIQLRAAGAAASSLSRVLGKFFEIWQVESRGIRLG</sequence>
<proteinExistence type="inferred from homology"/>
<protein>
    <recommendedName>
        <fullName evidence="3">purine-nucleoside phosphorylase</fullName>
        <ecNumber evidence="3">2.4.2.1</ecNumber>
    </recommendedName>
    <alternativeName>
        <fullName evidence="6">Inosine-guanosine phosphorylase</fullName>
    </alternativeName>
</protein>
<reference evidence="8 9" key="1">
    <citation type="submission" date="2017-05" db="EMBL/GenBank/DDBJ databases">
        <title>Full genome sequence of Pseudorhodoplanes sinuspersici.</title>
        <authorList>
            <person name="Dastgheib S.M.M."/>
            <person name="Shavandi M."/>
            <person name="Tirandaz H."/>
        </authorList>
    </citation>
    <scope>NUCLEOTIDE SEQUENCE [LARGE SCALE GENOMIC DNA]</scope>
    <source>
        <strain evidence="8 9">RIPI110</strain>
    </source>
</reference>
<evidence type="ECO:0000256" key="2">
    <source>
        <dbReference type="ARBA" id="ARBA00006751"/>
    </source>
</evidence>
<dbReference type="AlphaFoldDB" id="A0A1W6ZNG0"/>
<dbReference type="GO" id="GO:0009116">
    <property type="term" value="P:nucleoside metabolic process"/>
    <property type="evidence" value="ECO:0007669"/>
    <property type="project" value="InterPro"/>
</dbReference>
<dbReference type="NCBIfam" id="NF006054">
    <property type="entry name" value="PRK08202.1"/>
    <property type="match status" value="1"/>
</dbReference>